<accession>A0AA40GAQ3</accession>
<feature type="compositionally biased region" description="Polar residues" evidence="1">
    <location>
        <begin position="67"/>
        <end position="76"/>
    </location>
</feature>
<proteinExistence type="predicted"/>
<dbReference type="AlphaFoldDB" id="A0AA40GAQ3"/>
<organism evidence="2 3">
    <name type="scientific">Melipona bicolor</name>
    <dbReference type="NCBI Taxonomy" id="60889"/>
    <lineage>
        <taxon>Eukaryota</taxon>
        <taxon>Metazoa</taxon>
        <taxon>Ecdysozoa</taxon>
        <taxon>Arthropoda</taxon>
        <taxon>Hexapoda</taxon>
        <taxon>Insecta</taxon>
        <taxon>Pterygota</taxon>
        <taxon>Neoptera</taxon>
        <taxon>Endopterygota</taxon>
        <taxon>Hymenoptera</taxon>
        <taxon>Apocrita</taxon>
        <taxon>Aculeata</taxon>
        <taxon>Apoidea</taxon>
        <taxon>Anthophila</taxon>
        <taxon>Apidae</taxon>
        <taxon>Melipona</taxon>
    </lineage>
</organism>
<evidence type="ECO:0000313" key="3">
    <source>
        <dbReference type="Proteomes" id="UP001177670"/>
    </source>
</evidence>
<feature type="region of interest" description="Disordered" evidence="1">
    <location>
        <begin position="50"/>
        <end position="76"/>
    </location>
</feature>
<gene>
    <name evidence="2" type="ORF">K0M31_012050</name>
</gene>
<dbReference type="Proteomes" id="UP001177670">
    <property type="component" value="Unassembled WGS sequence"/>
</dbReference>
<protein>
    <submittedName>
        <fullName evidence="2">Uncharacterized protein</fullName>
    </submittedName>
</protein>
<dbReference type="EMBL" id="JAHYIQ010000003">
    <property type="protein sequence ID" value="KAK1134268.1"/>
    <property type="molecule type" value="Genomic_DNA"/>
</dbReference>
<reference evidence="2" key="1">
    <citation type="submission" date="2021-10" db="EMBL/GenBank/DDBJ databases">
        <title>Melipona bicolor Genome sequencing and assembly.</title>
        <authorList>
            <person name="Araujo N.S."/>
            <person name="Arias M.C."/>
        </authorList>
    </citation>
    <scope>NUCLEOTIDE SEQUENCE</scope>
    <source>
        <strain evidence="2">USP_2M_L1-L4_2017</strain>
        <tissue evidence="2">Whole body</tissue>
    </source>
</reference>
<evidence type="ECO:0000256" key="1">
    <source>
        <dbReference type="SAM" id="MobiDB-lite"/>
    </source>
</evidence>
<name>A0AA40GAQ3_9HYME</name>
<keyword evidence="3" id="KW-1185">Reference proteome</keyword>
<comment type="caution">
    <text evidence="2">The sequence shown here is derived from an EMBL/GenBank/DDBJ whole genome shotgun (WGS) entry which is preliminary data.</text>
</comment>
<sequence>MYQMLTRLFEENTNLRKKQGETISLDDKLRQLENVIQGATKSIRELKAEAQKSNSYAEKLKAPAVNKPTTQTTTAV</sequence>
<evidence type="ECO:0000313" key="2">
    <source>
        <dbReference type="EMBL" id="KAK1134268.1"/>
    </source>
</evidence>